<dbReference type="AlphaFoldDB" id="Q2RUH9"/>
<evidence type="ECO:0000313" key="3">
    <source>
        <dbReference type="Proteomes" id="UP000001929"/>
    </source>
</evidence>
<dbReference type="KEGG" id="rru:Rru_A1415"/>
<dbReference type="EMBL" id="CP000230">
    <property type="protein sequence ID" value="ABC22216.1"/>
    <property type="molecule type" value="Genomic_DNA"/>
</dbReference>
<dbReference type="eggNOG" id="COG1569">
    <property type="taxonomic scope" value="Bacteria"/>
</dbReference>
<dbReference type="Pfam" id="PF13470">
    <property type="entry name" value="PIN_3"/>
    <property type="match status" value="1"/>
</dbReference>
<reference evidence="2 3" key="1">
    <citation type="journal article" date="2011" name="Stand. Genomic Sci.">
        <title>Complete genome sequence of Rhodospirillum rubrum type strain (S1).</title>
        <authorList>
            <person name="Munk A.C."/>
            <person name="Copeland A."/>
            <person name="Lucas S."/>
            <person name="Lapidus A."/>
            <person name="Del Rio T.G."/>
            <person name="Barry K."/>
            <person name="Detter J.C."/>
            <person name="Hammon N."/>
            <person name="Israni S."/>
            <person name="Pitluck S."/>
            <person name="Brettin T."/>
            <person name="Bruce D."/>
            <person name="Han C."/>
            <person name="Tapia R."/>
            <person name="Gilna P."/>
            <person name="Schmutz J."/>
            <person name="Larimer F."/>
            <person name="Land M."/>
            <person name="Kyrpides N.C."/>
            <person name="Mavromatis K."/>
            <person name="Richardson P."/>
            <person name="Rohde M."/>
            <person name="Goker M."/>
            <person name="Klenk H.P."/>
            <person name="Zhang Y."/>
            <person name="Roberts G.P."/>
            <person name="Reslewic S."/>
            <person name="Schwartz D.C."/>
        </authorList>
    </citation>
    <scope>NUCLEOTIDE SEQUENCE [LARGE SCALE GENOMIC DNA]</scope>
    <source>
        <strain evidence="3">ATCC 11170 / ATH 1.1.1 / DSM 467 / LMG 4362 / NCIMB 8255 / S1</strain>
    </source>
</reference>
<accession>Q2RUH9</accession>
<dbReference type="PANTHER" id="PTHR34610:SF3">
    <property type="entry name" value="SSL7007 PROTEIN"/>
    <property type="match status" value="1"/>
</dbReference>
<dbReference type="Proteomes" id="UP000001929">
    <property type="component" value="Chromosome"/>
</dbReference>
<dbReference type="NCBIfam" id="TIGR00305">
    <property type="entry name" value="putative toxin-antitoxin system toxin component, PIN family"/>
    <property type="match status" value="1"/>
</dbReference>
<dbReference type="SUPFAM" id="SSF88723">
    <property type="entry name" value="PIN domain-like"/>
    <property type="match status" value="1"/>
</dbReference>
<sequence>MQYQTLSPSDGVMRLILDTAIMVAAIRSDAGASRLLLVAALKRRFTVLASVPLLIEYQAVMTRTKHLEAAGLSVEDVHILLDAVAAVAEPVRLAFLWRPAVRDPDDDMVLEAAVNGRAEAIVTFNIRDFDNVAAHFGIEVLTPGEAWKRVEVRT</sequence>
<feature type="domain" description="PIN" evidence="1">
    <location>
        <begin position="14"/>
        <end position="127"/>
    </location>
</feature>
<evidence type="ECO:0000313" key="2">
    <source>
        <dbReference type="EMBL" id="ABC22216.1"/>
    </source>
</evidence>
<keyword evidence="3" id="KW-1185">Reference proteome</keyword>
<dbReference type="InterPro" id="IPR029060">
    <property type="entry name" value="PIN-like_dom_sf"/>
</dbReference>
<dbReference type="PANTHER" id="PTHR34610">
    <property type="entry name" value="SSL7007 PROTEIN"/>
    <property type="match status" value="1"/>
</dbReference>
<dbReference type="STRING" id="269796.Rru_A1415"/>
<gene>
    <name evidence="2" type="ordered locus">Rru_A1415</name>
</gene>
<proteinExistence type="predicted"/>
<dbReference type="InterPro" id="IPR002716">
    <property type="entry name" value="PIN_dom"/>
</dbReference>
<evidence type="ECO:0000259" key="1">
    <source>
        <dbReference type="Pfam" id="PF13470"/>
    </source>
</evidence>
<dbReference type="HOGENOM" id="CLU_116617_2_0_5"/>
<protein>
    <recommendedName>
        <fullName evidence="1">PIN domain-containing protein</fullName>
    </recommendedName>
</protein>
<organism evidence="2 3">
    <name type="scientific">Rhodospirillum rubrum (strain ATCC 11170 / ATH 1.1.1 / DSM 467 / LMG 4362 / NCIMB 8255 / S1)</name>
    <dbReference type="NCBI Taxonomy" id="269796"/>
    <lineage>
        <taxon>Bacteria</taxon>
        <taxon>Pseudomonadati</taxon>
        <taxon>Pseudomonadota</taxon>
        <taxon>Alphaproteobacteria</taxon>
        <taxon>Rhodospirillales</taxon>
        <taxon>Rhodospirillaceae</taxon>
        <taxon>Rhodospirillum</taxon>
    </lineage>
</organism>
<dbReference type="InterPro" id="IPR002850">
    <property type="entry name" value="PIN_toxin-like"/>
</dbReference>
<dbReference type="EnsemblBacteria" id="ABC22216">
    <property type="protein sequence ID" value="ABC22216"/>
    <property type="gene ID" value="Rru_A1415"/>
</dbReference>
<name>Q2RUH9_RHORT</name>